<dbReference type="Proteomes" id="UP000540989">
    <property type="component" value="Unassembled WGS sequence"/>
</dbReference>
<comment type="caution">
    <text evidence="1">The sequence shown here is derived from an EMBL/GenBank/DDBJ whole genome shotgun (WGS) entry which is preliminary data.</text>
</comment>
<reference evidence="1 2" key="1">
    <citation type="submission" date="2020-08" db="EMBL/GenBank/DDBJ databases">
        <title>Genomic Encyclopedia of Type Strains, Phase IV (KMG-V): Genome sequencing to study the core and pangenomes of soil and plant-associated prokaryotes.</title>
        <authorList>
            <person name="Whitman W."/>
        </authorList>
    </citation>
    <scope>NUCLEOTIDE SEQUENCE [LARGE SCALE GENOMIC DNA]</scope>
    <source>
        <strain evidence="1 2">M8UP14</strain>
    </source>
</reference>
<keyword evidence="2" id="KW-1185">Reference proteome</keyword>
<dbReference type="EMBL" id="JACHIP010000015">
    <property type="protein sequence ID" value="MBB5060590.1"/>
    <property type="molecule type" value="Genomic_DNA"/>
</dbReference>
<dbReference type="RefSeq" id="WP_184222954.1">
    <property type="nucleotide sequence ID" value="NZ_JACHIP010000015.1"/>
</dbReference>
<gene>
    <name evidence="1" type="ORF">HDF16_005326</name>
</gene>
<name>A0A7W8E7S8_9BACT</name>
<protein>
    <submittedName>
        <fullName evidence="1">Uncharacterized protein</fullName>
    </submittedName>
</protein>
<evidence type="ECO:0000313" key="1">
    <source>
        <dbReference type="EMBL" id="MBB5060590.1"/>
    </source>
</evidence>
<dbReference type="AlphaFoldDB" id="A0A7W8E7S8"/>
<evidence type="ECO:0000313" key="2">
    <source>
        <dbReference type="Proteomes" id="UP000540989"/>
    </source>
</evidence>
<proteinExistence type="predicted"/>
<sequence>MIASAEFLDQWTLEDMPACDEGMALLEVFARLHTEEWKGVLAKGLIDVRPEVIGLYSERWIAFVNHCNVCDDCNEL</sequence>
<organism evidence="1 2">
    <name type="scientific">Granulicella aggregans</name>
    <dbReference type="NCBI Taxonomy" id="474949"/>
    <lineage>
        <taxon>Bacteria</taxon>
        <taxon>Pseudomonadati</taxon>
        <taxon>Acidobacteriota</taxon>
        <taxon>Terriglobia</taxon>
        <taxon>Terriglobales</taxon>
        <taxon>Acidobacteriaceae</taxon>
        <taxon>Granulicella</taxon>
    </lineage>
</organism>
<accession>A0A7W8E7S8</accession>